<evidence type="ECO:0000256" key="1">
    <source>
        <dbReference type="SAM" id="SignalP"/>
    </source>
</evidence>
<gene>
    <name evidence="3" type="ORF">L596_015057</name>
</gene>
<dbReference type="PANTHER" id="PTHR37435">
    <property type="entry name" value="PROTEIN CBG14344"/>
    <property type="match status" value="1"/>
</dbReference>
<reference evidence="3" key="1">
    <citation type="submission" date="2013-11" db="EMBL/GenBank/DDBJ databases">
        <authorList>
            <person name="Sternberg P."/>
            <person name="Dillman A."/>
            <person name="Macchietto M."/>
        </authorList>
    </citation>
    <scope>NUCLEOTIDE SEQUENCE</scope>
    <source>
        <strain evidence="3">ALL</strain>
    </source>
</reference>
<organism evidence="3">
    <name type="scientific">Steinernema carpocapsae</name>
    <name type="common">Entomopathogenic nematode</name>
    <dbReference type="NCBI Taxonomy" id="34508"/>
    <lineage>
        <taxon>Eukaryota</taxon>
        <taxon>Metazoa</taxon>
        <taxon>Ecdysozoa</taxon>
        <taxon>Nematoda</taxon>
        <taxon>Chromadorea</taxon>
        <taxon>Rhabditida</taxon>
        <taxon>Tylenchina</taxon>
        <taxon>Panagrolaimomorpha</taxon>
        <taxon>Strongyloidoidea</taxon>
        <taxon>Steinernematidae</taxon>
        <taxon>Steinernema</taxon>
    </lineage>
</organism>
<dbReference type="InterPro" id="IPR055352">
    <property type="entry name" value="CCD_aECM"/>
</dbReference>
<dbReference type="PANTHER" id="PTHR37435:SF5">
    <property type="entry name" value="SECRETED PROTEIN"/>
    <property type="match status" value="1"/>
</dbReference>
<protein>
    <recommendedName>
        <fullName evidence="2">aECM cysteine-cradle domain-containing protein</fullName>
    </recommendedName>
</protein>
<accession>A0A4V6A300</accession>
<name>A0A4V6A300_STECR</name>
<keyword evidence="1" id="KW-0732">Signal</keyword>
<feature type="signal peptide" evidence="1">
    <location>
        <begin position="1"/>
        <end position="21"/>
    </location>
</feature>
<evidence type="ECO:0000259" key="2">
    <source>
        <dbReference type="Pfam" id="PF23626"/>
    </source>
</evidence>
<reference evidence="3" key="3">
    <citation type="journal article" date="2019" name="G3 (Bethesda)">
        <title>Hybrid Assembly of the Genome of the Entomopathogenic Nematode Steinernema carpocapsae Identifies the X-Chromosome.</title>
        <authorList>
            <person name="Serra L."/>
            <person name="Macchietto M."/>
            <person name="Macias-Munoz A."/>
            <person name="McGill C.J."/>
            <person name="Rodriguez I.M."/>
            <person name="Rodriguez B."/>
            <person name="Murad R."/>
            <person name="Mortazavi A."/>
        </authorList>
    </citation>
    <scope>NUCLEOTIDE SEQUENCE</scope>
    <source>
        <strain evidence="3">ALL</strain>
    </source>
</reference>
<evidence type="ECO:0000313" key="3">
    <source>
        <dbReference type="EMBL" id="TKR81125.1"/>
    </source>
</evidence>
<dbReference type="AlphaFoldDB" id="A0A4V6A300"/>
<feature type="domain" description="aECM cysteine-cradle" evidence="2">
    <location>
        <begin position="198"/>
        <end position="247"/>
    </location>
</feature>
<proteinExistence type="predicted"/>
<dbReference type="Pfam" id="PF23626">
    <property type="entry name" value="CCD_aECM"/>
    <property type="match status" value="1"/>
</dbReference>
<dbReference type="STRING" id="34508.A0A4V6A300"/>
<reference evidence="3" key="2">
    <citation type="journal article" date="2015" name="Genome Biol.">
        <title>Comparative genomics of Steinernema reveals deeply conserved gene regulatory networks.</title>
        <authorList>
            <person name="Dillman A.R."/>
            <person name="Macchietto M."/>
            <person name="Porter C.F."/>
            <person name="Rogers A."/>
            <person name="Williams B."/>
            <person name="Antoshechkin I."/>
            <person name="Lee M.M."/>
            <person name="Goodwin Z."/>
            <person name="Lu X."/>
            <person name="Lewis E.E."/>
            <person name="Goodrich-Blair H."/>
            <person name="Stock S.P."/>
            <person name="Adams B.J."/>
            <person name="Sternberg P.W."/>
            <person name="Mortazavi A."/>
        </authorList>
    </citation>
    <scope>NUCLEOTIDE SEQUENCE [LARGE SCALE GENOMIC DNA]</scope>
    <source>
        <strain evidence="3">ALL</strain>
    </source>
</reference>
<sequence length="247" mass="27760">MRSLSLLLLVSLVLLCSTSRALRGYHERIKAMREAINERETSALSVPTSSLSKSFKSNPQKVKKYKCVLVEEDEEESISQEAPKPVSSEALDFDYGTPVEKTNHNQLWPAASNSLPKHSLSQKTILKQHNVPVPEHNQFRAPEPVPSPIEYPKARAMPKAKAMAPVETFQKLPQPPVVTTMHPNVPTDKNHQPLILSPEHCQQIKYYANMYGVQDVKTWVHKNCAFAKMYLPKATCAEIDVLVASCY</sequence>
<dbReference type="OrthoDB" id="5778813at2759"/>
<comment type="caution">
    <text evidence="3">The sequence shown here is derived from an EMBL/GenBank/DDBJ whole genome shotgun (WGS) entry which is preliminary data.</text>
</comment>
<dbReference type="EMBL" id="AZBU02000004">
    <property type="protein sequence ID" value="TKR81125.1"/>
    <property type="molecule type" value="Genomic_DNA"/>
</dbReference>
<feature type="chain" id="PRO_5020851767" description="aECM cysteine-cradle domain-containing protein" evidence="1">
    <location>
        <begin position="22"/>
        <end position="247"/>
    </location>
</feature>